<feature type="domain" description="Thiamine phosphate synthase/TenI" evidence="12">
    <location>
        <begin position="13"/>
        <end position="192"/>
    </location>
</feature>
<dbReference type="EC" id="2.5.1.3" evidence="9"/>
<feature type="binding site" evidence="9">
    <location>
        <begin position="140"/>
        <end position="142"/>
    </location>
    <ligand>
        <name>2-[(2R,5Z)-2-carboxy-4-methylthiazol-5(2H)-ylidene]ethyl phosphate</name>
        <dbReference type="ChEBI" id="CHEBI:62899"/>
    </ligand>
</feature>
<evidence type="ECO:0000256" key="1">
    <source>
        <dbReference type="ARBA" id="ARBA00005165"/>
    </source>
</evidence>
<evidence type="ECO:0000313" key="14">
    <source>
        <dbReference type="Proteomes" id="UP000297890"/>
    </source>
</evidence>
<comment type="catalytic activity">
    <reaction evidence="6 9 10">
        <text>4-methyl-5-(2-phosphooxyethyl)-thiazole + 4-amino-2-methyl-5-(diphosphooxymethyl)pyrimidine + H(+) = thiamine phosphate + diphosphate</text>
        <dbReference type="Rhea" id="RHEA:22328"/>
        <dbReference type="ChEBI" id="CHEBI:15378"/>
        <dbReference type="ChEBI" id="CHEBI:33019"/>
        <dbReference type="ChEBI" id="CHEBI:37575"/>
        <dbReference type="ChEBI" id="CHEBI:57841"/>
        <dbReference type="ChEBI" id="CHEBI:58296"/>
        <dbReference type="EC" id="2.5.1.3"/>
    </reaction>
</comment>
<evidence type="ECO:0000256" key="11">
    <source>
        <dbReference type="RuleBase" id="RU004253"/>
    </source>
</evidence>
<feature type="binding site" evidence="9">
    <location>
        <position position="113"/>
    </location>
    <ligand>
        <name>4-amino-2-methyl-5-(diphosphooxymethyl)pyrimidine</name>
        <dbReference type="ChEBI" id="CHEBI:57841"/>
    </ligand>
</feature>
<evidence type="ECO:0000256" key="6">
    <source>
        <dbReference type="ARBA" id="ARBA00047334"/>
    </source>
</evidence>
<dbReference type="SUPFAM" id="SSF51391">
    <property type="entry name" value="Thiamin phosphate synthase"/>
    <property type="match status" value="1"/>
</dbReference>
<dbReference type="OrthoDB" id="9789949at2"/>
<feature type="binding site" evidence="9">
    <location>
        <begin position="42"/>
        <end position="46"/>
    </location>
    <ligand>
        <name>4-amino-2-methyl-5-(diphosphooxymethyl)pyrimidine</name>
        <dbReference type="ChEBI" id="CHEBI:57841"/>
    </ligand>
</feature>
<comment type="cofactor">
    <cofactor evidence="9">
        <name>Mg(2+)</name>
        <dbReference type="ChEBI" id="CHEBI:18420"/>
    </cofactor>
    <text evidence="9">Binds 1 Mg(2+) ion per subunit.</text>
</comment>
<evidence type="ECO:0000256" key="5">
    <source>
        <dbReference type="ARBA" id="ARBA00022977"/>
    </source>
</evidence>
<dbReference type="InterPro" id="IPR022998">
    <property type="entry name" value="ThiamineP_synth_TenI"/>
</dbReference>
<comment type="catalytic activity">
    <reaction evidence="8 9 10">
        <text>2-[(2R,5Z)-2-carboxy-4-methylthiazol-5(2H)-ylidene]ethyl phosphate + 4-amino-2-methyl-5-(diphosphooxymethyl)pyrimidine + 2 H(+) = thiamine phosphate + CO2 + diphosphate</text>
        <dbReference type="Rhea" id="RHEA:47844"/>
        <dbReference type="ChEBI" id="CHEBI:15378"/>
        <dbReference type="ChEBI" id="CHEBI:16526"/>
        <dbReference type="ChEBI" id="CHEBI:33019"/>
        <dbReference type="ChEBI" id="CHEBI:37575"/>
        <dbReference type="ChEBI" id="CHEBI:57841"/>
        <dbReference type="ChEBI" id="CHEBI:62899"/>
        <dbReference type="EC" id="2.5.1.3"/>
    </reaction>
</comment>
<feature type="binding site" evidence="9">
    <location>
        <position position="143"/>
    </location>
    <ligand>
        <name>4-amino-2-methyl-5-(diphosphooxymethyl)pyrimidine</name>
        <dbReference type="ChEBI" id="CHEBI:57841"/>
    </ligand>
</feature>
<feature type="binding site" evidence="9">
    <location>
        <position position="74"/>
    </location>
    <ligand>
        <name>4-amino-2-methyl-5-(diphosphooxymethyl)pyrimidine</name>
        <dbReference type="ChEBI" id="CHEBI:57841"/>
    </ligand>
</feature>
<dbReference type="HAMAP" id="MF_00097">
    <property type="entry name" value="TMP_synthase"/>
    <property type="match status" value="1"/>
</dbReference>
<evidence type="ECO:0000256" key="10">
    <source>
        <dbReference type="RuleBase" id="RU003826"/>
    </source>
</evidence>
<reference evidence="13 14" key="1">
    <citation type="journal article" date="2019" name="ISME J.">
        <title>Candidatus Macondimonas diazotrophica, a novel gammaproteobacterial genus dominating crude-oil-contaminated coastal sediments.</title>
        <authorList>
            <person name="Karthikeyan S."/>
            <person name="Konstantinidis K."/>
        </authorList>
    </citation>
    <scope>NUCLEOTIDE SEQUENCE [LARGE SCALE GENOMIC DNA]</scope>
    <source>
        <strain evidence="13 14">KTK01</strain>
    </source>
</reference>
<dbReference type="GO" id="GO:0005737">
    <property type="term" value="C:cytoplasm"/>
    <property type="evidence" value="ECO:0007669"/>
    <property type="project" value="TreeGrafter"/>
</dbReference>
<accession>A0A4Z0F9V3</accession>
<evidence type="ECO:0000256" key="7">
    <source>
        <dbReference type="ARBA" id="ARBA00047851"/>
    </source>
</evidence>
<dbReference type="Gene3D" id="3.20.20.70">
    <property type="entry name" value="Aldolase class I"/>
    <property type="match status" value="1"/>
</dbReference>
<dbReference type="GO" id="GO:0004789">
    <property type="term" value="F:thiamine-phosphate diphosphorylase activity"/>
    <property type="evidence" value="ECO:0007669"/>
    <property type="project" value="UniProtKB-UniRule"/>
</dbReference>
<organism evidence="13 14">
    <name type="scientific">Candidatus Macondimonas diazotrophica</name>
    <dbReference type="NCBI Taxonomy" id="2305248"/>
    <lineage>
        <taxon>Bacteria</taxon>
        <taxon>Pseudomonadati</taxon>
        <taxon>Pseudomonadota</taxon>
        <taxon>Gammaproteobacteria</taxon>
        <taxon>Chromatiales</taxon>
        <taxon>Ectothiorhodospiraceae</taxon>
        <taxon>Candidatus Macondimonas</taxon>
    </lineage>
</organism>
<dbReference type="InterPro" id="IPR036206">
    <property type="entry name" value="ThiamineP_synth_sf"/>
</dbReference>
<feature type="binding site" evidence="9">
    <location>
        <position position="94"/>
    </location>
    <ligand>
        <name>Mg(2+)</name>
        <dbReference type="ChEBI" id="CHEBI:18420"/>
    </ligand>
</feature>
<dbReference type="GO" id="GO:0000287">
    <property type="term" value="F:magnesium ion binding"/>
    <property type="evidence" value="ECO:0007669"/>
    <property type="project" value="UniProtKB-UniRule"/>
</dbReference>
<evidence type="ECO:0000256" key="9">
    <source>
        <dbReference type="HAMAP-Rule" id="MF_00097"/>
    </source>
</evidence>
<comment type="similarity">
    <text evidence="9 10">Belongs to the thiamine-phosphate synthase family.</text>
</comment>
<evidence type="ECO:0000256" key="4">
    <source>
        <dbReference type="ARBA" id="ARBA00022842"/>
    </source>
</evidence>
<comment type="catalytic activity">
    <reaction evidence="7 9 10">
        <text>2-(2-carboxy-4-methylthiazol-5-yl)ethyl phosphate + 4-amino-2-methyl-5-(diphosphooxymethyl)pyrimidine + 2 H(+) = thiamine phosphate + CO2 + diphosphate</text>
        <dbReference type="Rhea" id="RHEA:47848"/>
        <dbReference type="ChEBI" id="CHEBI:15378"/>
        <dbReference type="ChEBI" id="CHEBI:16526"/>
        <dbReference type="ChEBI" id="CHEBI:33019"/>
        <dbReference type="ChEBI" id="CHEBI:37575"/>
        <dbReference type="ChEBI" id="CHEBI:57841"/>
        <dbReference type="ChEBI" id="CHEBI:62890"/>
        <dbReference type="EC" id="2.5.1.3"/>
    </reaction>
</comment>
<dbReference type="CDD" id="cd00564">
    <property type="entry name" value="TMP_TenI"/>
    <property type="match status" value="1"/>
</dbReference>
<proteinExistence type="inferred from homology"/>
<comment type="caution">
    <text evidence="9">Lacks conserved residue(s) required for the propagation of feature annotation.</text>
</comment>
<dbReference type="PANTHER" id="PTHR20857">
    <property type="entry name" value="THIAMINE-PHOSPHATE PYROPHOSPHORYLASE"/>
    <property type="match status" value="1"/>
</dbReference>
<dbReference type="PANTHER" id="PTHR20857:SF15">
    <property type="entry name" value="THIAMINE-PHOSPHATE SYNTHASE"/>
    <property type="match status" value="1"/>
</dbReference>
<evidence type="ECO:0000313" key="13">
    <source>
        <dbReference type="EMBL" id="TFZ83198.1"/>
    </source>
</evidence>
<keyword evidence="4 9" id="KW-0460">Magnesium</keyword>
<dbReference type="GO" id="GO:0009228">
    <property type="term" value="P:thiamine biosynthetic process"/>
    <property type="evidence" value="ECO:0007669"/>
    <property type="project" value="UniProtKB-KW"/>
</dbReference>
<evidence type="ECO:0000256" key="2">
    <source>
        <dbReference type="ARBA" id="ARBA00022679"/>
    </source>
</evidence>
<dbReference type="InterPro" id="IPR013785">
    <property type="entry name" value="Aldolase_TIM"/>
</dbReference>
<comment type="function">
    <text evidence="9">Condenses 4-methyl-5-(beta-hydroxyethyl)thiazole monophosphate (THZ-P) and 2-methyl-4-amino-5-hydroxymethyl pyrimidine pyrophosphate (HMP-PP) to form thiamine monophosphate (TMP).</text>
</comment>
<dbReference type="UniPathway" id="UPA00060">
    <property type="reaction ID" value="UER00141"/>
</dbReference>
<keyword evidence="14" id="KW-1185">Reference proteome</keyword>
<name>A0A4Z0F9V3_9GAMM</name>
<dbReference type="NCBIfam" id="TIGR00693">
    <property type="entry name" value="thiE"/>
    <property type="match status" value="1"/>
</dbReference>
<keyword evidence="5 9" id="KW-0784">Thiamine biosynthesis</keyword>
<evidence type="ECO:0000256" key="3">
    <source>
        <dbReference type="ARBA" id="ARBA00022723"/>
    </source>
</evidence>
<gene>
    <name evidence="9" type="primary">thiE</name>
    <name evidence="13" type="ORF">E4680_03835</name>
</gene>
<comment type="caution">
    <text evidence="13">The sequence shown here is derived from an EMBL/GenBank/DDBJ whole genome shotgun (WGS) entry which is preliminary data.</text>
</comment>
<dbReference type="Proteomes" id="UP000297890">
    <property type="component" value="Unassembled WGS sequence"/>
</dbReference>
<feature type="binding site" evidence="9">
    <location>
        <position position="75"/>
    </location>
    <ligand>
        <name>Mg(2+)</name>
        <dbReference type="ChEBI" id="CHEBI:18420"/>
    </ligand>
</feature>
<keyword evidence="3 9" id="KW-0479">Metal-binding</keyword>
<dbReference type="AlphaFoldDB" id="A0A4Z0F9V3"/>
<evidence type="ECO:0000256" key="8">
    <source>
        <dbReference type="ARBA" id="ARBA00047883"/>
    </source>
</evidence>
<comment type="pathway">
    <text evidence="1 9 11">Cofactor biosynthesis; thiamine diphosphate biosynthesis; thiamine phosphate from 4-amino-2-methyl-5-diphosphomethylpyrimidine and 4-methyl-5-(2-phosphoethyl)-thiazole: step 1/1.</text>
</comment>
<dbReference type="EMBL" id="SRIO01000004">
    <property type="protein sequence ID" value="TFZ83198.1"/>
    <property type="molecule type" value="Genomic_DNA"/>
</dbReference>
<dbReference type="Pfam" id="PF02581">
    <property type="entry name" value="TMP-TENI"/>
    <property type="match status" value="1"/>
</dbReference>
<evidence type="ECO:0000259" key="12">
    <source>
        <dbReference type="Pfam" id="PF02581"/>
    </source>
</evidence>
<dbReference type="RefSeq" id="WP_135281077.1">
    <property type="nucleotide sequence ID" value="NZ_SRIO01000004.1"/>
</dbReference>
<protein>
    <recommendedName>
        <fullName evidence="9">Thiamine-phosphate synthase</fullName>
        <shortName evidence="9">TP synthase</shortName>
        <shortName evidence="9">TPS</shortName>
        <ecNumber evidence="9">2.5.1.3</ecNumber>
    </recommendedName>
    <alternativeName>
        <fullName evidence="9">Thiamine-phosphate pyrophosphorylase</fullName>
        <shortName evidence="9">TMP pyrophosphorylase</shortName>
        <shortName evidence="9">TMP-PPase</shortName>
    </alternativeName>
</protein>
<feature type="binding site" evidence="9">
    <location>
        <position position="170"/>
    </location>
    <ligand>
        <name>2-[(2R,5Z)-2-carboxy-4-methylthiazol-5(2H)-ylidene]ethyl phosphate</name>
        <dbReference type="ChEBI" id="CHEBI:62899"/>
    </ligand>
</feature>
<sequence length="221" mass="22528">MTERDFTWPIRGLYAITSDAPSPAALAERAAAWIAGGARVVQYRDKGRDIDRRLAEAQGLRAVCRAGGVPLLINDDVALAAAVGADGVHLGRDDADPAQARAQLGAQALIGVSCYADLARARTAVAQGADYVAFGCFFPSVTKPEAALAPIDVLRAAKAALSVPLVAIGGITPDNAPMLIAAGADLVAVIGGLCGRDPAAQARSYAQRFTAAEAASFSTGA</sequence>
<keyword evidence="2 9" id="KW-0808">Transferase</keyword>
<dbReference type="InterPro" id="IPR034291">
    <property type="entry name" value="TMP_synthase"/>
</dbReference>
<dbReference type="GO" id="GO:0009229">
    <property type="term" value="P:thiamine diphosphate biosynthetic process"/>
    <property type="evidence" value="ECO:0007669"/>
    <property type="project" value="UniProtKB-UniRule"/>
</dbReference>